<evidence type="ECO:0000313" key="2">
    <source>
        <dbReference type="Proteomes" id="UP001085076"/>
    </source>
</evidence>
<dbReference type="PROSITE" id="PS51354">
    <property type="entry name" value="GLUTAREDOXIN_2"/>
    <property type="match status" value="1"/>
</dbReference>
<dbReference type="Proteomes" id="UP001085076">
    <property type="component" value="Miscellaneous, Linkage group lg06"/>
</dbReference>
<dbReference type="Gene3D" id="1.25.10.10">
    <property type="entry name" value="Leucine-rich Repeat Variant"/>
    <property type="match status" value="1"/>
</dbReference>
<reference evidence="1" key="1">
    <citation type="submission" date="2021-03" db="EMBL/GenBank/DDBJ databases">
        <authorList>
            <person name="Li Z."/>
            <person name="Yang C."/>
        </authorList>
    </citation>
    <scope>NUCLEOTIDE SEQUENCE</scope>
    <source>
        <strain evidence="1">Dzin_1.0</strain>
        <tissue evidence="1">Leaf</tissue>
    </source>
</reference>
<dbReference type="EMBL" id="JAGGNH010000006">
    <property type="protein sequence ID" value="KAJ0970510.1"/>
    <property type="molecule type" value="Genomic_DNA"/>
</dbReference>
<dbReference type="InterPro" id="IPR036249">
    <property type="entry name" value="Thioredoxin-like_sf"/>
</dbReference>
<evidence type="ECO:0000313" key="1">
    <source>
        <dbReference type="EMBL" id="KAJ0970510.1"/>
    </source>
</evidence>
<dbReference type="Pfam" id="PF23733">
    <property type="entry name" value="GRXCR1-2_C"/>
    <property type="match status" value="1"/>
</dbReference>
<proteinExistence type="predicted"/>
<keyword evidence="2" id="KW-1185">Reference proteome</keyword>
<dbReference type="InterPro" id="IPR011989">
    <property type="entry name" value="ARM-like"/>
</dbReference>
<dbReference type="Gene3D" id="3.40.30.10">
    <property type="entry name" value="Glutaredoxin"/>
    <property type="match status" value="1"/>
</dbReference>
<dbReference type="SUPFAM" id="SSF52833">
    <property type="entry name" value="Thioredoxin-like"/>
    <property type="match status" value="1"/>
</dbReference>
<sequence>MTPDHHYYHLAIFTTRKVEAYEELTWAFLRELSSLLGHRQPPALPCVFIVGRYIGGADEIRQIYEAGEFRRLVKGVSPTSATCVRCSGGSFVICWGYSASRKRYSEKGRFRICTACNEKVLKERDQGDQRSGRWEHPSNDHKEALPIDPLSLCFFNPIAEELRLNKDNILLLELLIQVANQRKRLTIRQFAGLLKIEMNTDIYSSLMKALSMSDKQKINCYPVIASAAVSIAALLENDFVPSDWQSLLQVLVERMDTTEENESSLIFPLLSNVVDAGKDNIAIHIPFVVSRITATISKHLPPAPDPWPQVVERGFAALVVMAQTWDESSDEFRQHENRCFMKLHDSPLKSGAEEENEMSKLDPLQKRKLRQNWLLLLRLHQMKLIRGFRHLSTGQSLSSL</sequence>
<accession>A0A9D5CE00</accession>
<organism evidence="1 2">
    <name type="scientific">Dioscorea zingiberensis</name>
    <dbReference type="NCBI Taxonomy" id="325984"/>
    <lineage>
        <taxon>Eukaryota</taxon>
        <taxon>Viridiplantae</taxon>
        <taxon>Streptophyta</taxon>
        <taxon>Embryophyta</taxon>
        <taxon>Tracheophyta</taxon>
        <taxon>Spermatophyta</taxon>
        <taxon>Magnoliopsida</taxon>
        <taxon>Liliopsida</taxon>
        <taxon>Dioscoreales</taxon>
        <taxon>Dioscoreaceae</taxon>
        <taxon>Dioscorea</taxon>
    </lineage>
</organism>
<dbReference type="SUPFAM" id="SSF48371">
    <property type="entry name" value="ARM repeat"/>
    <property type="match status" value="1"/>
</dbReference>
<gene>
    <name evidence="1" type="ORF">J5N97_023387</name>
</gene>
<protein>
    <submittedName>
        <fullName evidence="1">Uncharacterized protein</fullName>
    </submittedName>
</protein>
<dbReference type="OrthoDB" id="423313at2759"/>
<dbReference type="PANTHER" id="PTHR45669">
    <property type="entry name" value="GLUTAREDOXIN DOMAIN-CONTAINING CYSTEINE-RICH PROTEIN CG12206-RELATED"/>
    <property type="match status" value="1"/>
</dbReference>
<reference evidence="1" key="2">
    <citation type="journal article" date="2022" name="Hortic Res">
        <title>The genome of Dioscorea zingiberensis sheds light on the biosynthesis, origin and evolution of the medicinally important diosgenin saponins.</title>
        <authorList>
            <person name="Li Y."/>
            <person name="Tan C."/>
            <person name="Li Z."/>
            <person name="Guo J."/>
            <person name="Li S."/>
            <person name="Chen X."/>
            <person name="Wang C."/>
            <person name="Dai X."/>
            <person name="Yang H."/>
            <person name="Song W."/>
            <person name="Hou L."/>
            <person name="Xu J."/>
            <person name="Tong Z."/>
            <person name="Xu A."/>
            <person name="Yuan X."/>
            <person name="Wang W."/>
            <person name="Yang Q."/>
            <person name="Chen L."/>
            <person name="Sun Z."/>
            <person name="Wang K."/>
            <person name="Pan B."/>
            <person name="Chen J."/>
            <person name="Bao Y."/>
            <person name="Liu F."/>
            <person name="Qi X."/>
            <person name="Gang D.R."/>
            <person name="Wen J."/>
            <person name="Li J."/>
        </authorList>
    </citation>
    <scope>NUCLEOTIDE SEQUENCE</scope>
    <source>
        <strain evidence="1">Dzin_1.0</strain>
    </source>
</reference>
<dbReference type="AlphaFoldDB" id="A0A9D5CE00"/>
<dbReference type="PANTHER" id="PTHR45669:SF26">
    <property type="entry name" value="GLUTAREDOXIN DOMAIN-CONTAINING PROTEIN"/>
    <property type="match status" value="1"/>
</dbReference>
<name>A0A9D5CE00_9LILI</name>
<dbReference type="InterPro" id="IPR016024">
    <property type="entry name" value="ARM-type_fold"/>
</dbReference>
<comment type="caution">
    <text evidence="1">The sequence shown here is derived from an EMBL/GenBank/DDBJ whole genome shotgun (WGS) entry which is preliminary data.</text>
</comment>